<evidence type="ECO:0000313" key="3">
    <source>
        <dbReference type="Proteomes" id="UP001058682"/>
    </source>
</evidence>
<dbReference type="Proteomes" id="UP001058682">
    <property type="component" value="Chromosome"/>
</dbReference>
<keyword evidence="4" id="KW-1185">Reference proteome</keyword>
<reference evidence="2" key="1">
    <citation type="submission" date="2019-04" db="EMBL/GenBank/DDBJ databases">
        <title>Whole genome sequencing of oral phylogroup 2 treponemes.</title>
        <authorList>
            <person name="Chan Y."/>
            <person name="Zeng H.H."/>
            <person name="Yu X.L."/>
            <person name="Leung W.K."/>
            <person name="Watt R.M."/>
        </authorList>
    </citation>
    <scope>NUCLEOTIDE SEQUENCE</scope>
    <source>
        <strain evidence="2">OMZ 835</strain>
        <strain evidence="1">OMZ 847</strain>
    </source>
</reference>
<dbReference type="Proteomes" id="UP001059401">
    <property type="component" value="Chromosome"/>
</dbReference>
<evidence type="ECO:0000313" key="4">
    <source>
        <dbReference type="Proteomes" id="UP001059401"/>
    </source>
</evidence>
<proteinExistence type="predicted"/>
<protein>
    <submittedName>
        <fullName evidence="2">Uncharacterized protein</fullName>
    </submittedName>
</protein>
<name>A0AAE9MW16_9SPIR</name>
<organism evidence="2 3">
    <name type="scientific">Treponema putidum</name>
    <dbReference type="NCBI Taxonomy" id="221027"/>
    <lineage>
        <taxon>Bacteria</taxon>
        <taxon>Pseudomonadati</taxon>
        <taxon>Spirochaetota</taxon>
        <taxon>Spirochaetia</taxon>
        <taxon>Spirochaetales</taxon>
        <taxon>Treponemataceae</taxon>
        <taxon>Treponema</taxon>
    </lineage>
</organism>
<gene>
    <name evidence="2" type="ORF">E4N74_08865</name>
    <name evidence="1" type="ORF">E4N76_09920</name>
</gene>
<dbReference type="KEGG" id="tpk:JO40_01760"/>
<evidence type="ECO:0000313" key="1">
    <source>
        <dbReference type="EMBL" id="UTY29246.1"/>
    </source>
</evidence>
<evidence type="ECO:0000313" key="2">
    <source>
        <dbReference type="EMBL" id="UTY34103.1"/>
    </source>
</evidence>
<dbReference type="RefSeq" id="WP_044977605.1">
    <property type="nucleotide sequence ID" value="NZ_CP009228.1"/>
</dbReference>
<dbReference type="EMBL" id="CP038804">
    <property type="protein sequence ID" value="UTY34103.1"/>
    <property type="molecule type" value="Genomic_DNA"/>
</dbReference>
<accession>A0AAE9MW16</accession>
<dbReference type="EMBL" id="CP038802">
    <property type="protein sequence ID" value="UTY29246.1"/>
    <property type="molecule type" value="Genomic_DNA"/>
</dbReference>
<sequence length="64" mass="7669">MCKSKDKPDMEKNSKIAEKVFIEKRIKLFLKAAKEHPERFRYGIKPFNCRPNLLIKYLNDSKKI</sequence>
<dbReference type="AlphaFoldDB" id="A0AAE9MW16"/>